<evidence type="ECO:0000313" key="2">
    <source>
        <dbReference type="EMBL" id="MXO59777.1"/>
    </source>
</evidence>
<feature type="chain" id="PRO_5026340003" evidence="1">
    <location>
        <begin position="23"/>
        <end position="102"/>
    </location>
</feature>
<dbReference type="Proteomes" id="UP000433652">
    <property type="component" value="Unassembled WGS sequence"/>
</dbReference>
<dbReference type="AlphaFoldDB" id="A0A6I4SXL7"/>
<keyword evidence="3" id="KW-1185">Reference proteome</keyword>
<evidence type="ECO:0000313" key="3">
    <source>
        <dbReference type="Proteomes" id="UP000433652"/>
    </source>
</evidence>
<evidence type="ECO:0000256" key="1">
    <source>
        <dbReference type="SAM" id="SignalP"/>
    </source>
</evidence>
<dbReference type="NCBIfam" id="TIGR04433">
    <property type="entry name" value="UrcA_uranyl"/>
    <property type="match status" value="1"/>
</dbReference>
<dbReference type="OrthoDB" id="7429105at2"/>
<comment type="caution">
    <text evidence="2">The sequence shown here is derived from an EMBL/GenBank/DDBJ whole genome shotgun (WGS) entry which is preliminary data.</text>
</comment>
<dbReference type="RefSeq" id="WP_159794535.1">
    <property type="nucleotide sequence ID" value="NZ_WTYM01000038.1"/>
</dbReference>
<reference evidence="2 3" key="1">
    <citation type="submission" date="2019-12" db="EMBL/GenBank/DDBJ databases">
        <title>Genomic-based taxomic classification of the family Erythrobacteraceae.</title>
        <authorList>
            <person name="Xu L."/>
        </authorList>
    </citation>
    <scope>NUCLEOTIDE SEQUENCE [LARGE SCALE GENOMIC DNA]</scope>
    <source>
        <strain evidence="2 3">MCCC 1K01500</strain>
    </source>
</reference>
<organism evidence="2 3">
    <name type="scientific">Croceibacterium salegens</name>
    <dbReference type="NCBI Taxonomy" id="1737568"/>
    <lineage>
        <taxon>Bacteria</taxon>
        <taxon>Pseudomonadati</taxon>
        <taxon>Pseudomonadota</taxon>
        <taxon>Alphaproteobacteria</taxon>
        <taxon>Sphingomonadales</taxon>
        <taxon>Erythrobacteraceae</taxon>
        <taxon>Croceibacterium</taxon>
    </lineage>
</organism>
<feature type="signal peptide" evidence="1">
    <location>
        <begin position="1"/>
        <end position="22"/>
    </location>
</feature>
<dbReference type="InterPro" id="IPR030972">
    <property type="entry name" value="UrcA_uranyl"/>
</dbReference>
<dbReference type="EMBL" id="WTYM01000038">
    <property type="protein sequence ID" value="MXO59777.1"/>
    <property type="molecule type" value="Genomic_DNA"/>
</dbReference>
<sequence length="102" mass="10509">MRAILVTFLAAGMAMTAAPAAASEKSTVVSYADLDLTDPADIATLEQRISAAAKKVCTRSWDSSLSLSSSVETCRAASYKSAMEKVEALLAPDPGSPVALAD</sequence>
<keyword evidence="1" id="KW-0732">Signal</keyword>
<protein>
    <submittedName>
        <fullName evidence="2">UrcA family protein</fullName>
    </submittedName>
</protein>
<name>A0A6I4SXL7_9SPHN</name>
<proteinExistence type="predicted"/>
<gene>
    <name evidence="2" type="ORF">GRI89_09520</name>
</gene>
<accession>A0A6I4SXL7</accession>